<reference evidence="2 3" key="1">
    <citation type="journal article" date="2023" name="Plants (Basel)">
        <title>Bridging the Gap: Combining Genomics and Transcriptomics Approaches to Understand Stylosanthes scabra, an Orphan Legume from the Brazilian Caatinga.</title>
        <authorList>
            <person name="Ferreira-Neto J.R.C."/>
            <person name="da Silva M.D."/>
            <person name="Binneck E."/>
            <person name="de Melo N.F."/>
            <person name="da Silva R.H."/>
            <person name="de Melo A.L.T.M."/>
            <person name="Pandolfi V."/>
            <person name="Bustamante F.O."/>
            <person name="Brasileiro-Vidal A.C."/>
            <person name="Benko-Iseppon A.M."/>
        </authorList>
    </citation>
    <scope>NUCLEOTIDE SEQUENCE [LARGE SCALE GENOMIC DNA]</scope>
    <source>
        <tissue evidence="2">Leaves</tissue>
    </source>
</reference>
<keyword evidence="3" id="KW-1185">Reference proteome</keyword>
<evidence type="ECO:0000313" key="2">
    <source>
        <dbReference type="EMBL" id="MED6183839.1"/>
    </source>
</evidence>
<evidence type="ECO:0000256" key="1">
    <source>
        <dbReference type="SAM" id="MobiDB-lite"/>
    </source>
</evidence>
<evidence type="ECO:0000313" key="3">
    <source>
        <dbReference type="Proteomes" id="UP001341840"/>
    </source>
</evidence>
<proteinExistence type="predicted"/>
<organism evidence="2 3">
    <name type="scientific">Stylosanthes scabra</name>
    <dbReference type="NCBI Taxonomy" id="79078"/>
    <lineage>
        <taxon>Eukaryota</taxon>
        <taxon>Viridiplantae</taxon>
        <taxon>Streptophyta</taxon>
        <taxon>Embryophyta</taxon>
        <taxon>Tracheophyta</taxon>
        <taxon>Spermatophyta</taxon>
        <taxon>Magnoliopsida</taxon>
        <taxon>eudicotyledons</taxon>
        <taxon>Gunneridae</taxon>
        <taxon>Pentapetalae</taxon>
        <taxon>rosids</taxon>
        <taxon>fabids</taxon>
        <taxon>Fabales</taxon>
        <taxon>Fabaceae</taxon>
        <taxon>Papilionoideae</taxon>
        <taxon>50 kb inversion clade</taxon>
        <taxon>dalbergioids sensu lato</taxon>
        <taxon>Dalbergieae</taxon>
        <taxon>Pterocarpus clade</taxon>
        <taxon>Stylosanthes</taxon>
    </lineage>
</organism>
<comment type="caution">
    <text evidence="2">The sequence shown here is derived from an EMBL/GenBank/DDBJ whole genome shotgun (WGS) entry which is preliminary data.</text>
</comment>
<name>A0ABU6WEY1_9FABA</name>
<gene>
    <name evidence="2" type="ORF">PIB30_041519</name>
</gene>
<sequence length="344" mass="38328">MEDHQPMQPESEELAALLSFDMDLDFDSLFKELPTEDSNFGTSDISSLPQGSCHTSQVPSSNSSMLSEILKLLHKHLSPLAPRPYSEACNFGAQTMLRQILEQTRKHFDEPVHTMTEPAVNVNPASGEWSPHEPYPSSCKGKQPYDLQVGVSSGISANKTTIQPQDASEELYMDLVVPDSPEAQPTDENGTTHWDFGIPKVWNGLTWRNKRPQPLSDAEKGDRFRADPNVPLEWSLMGGVLMDGTVKKPPKHTRVSKLQMSTMGGSWPCHFSRGLSSSPFSPLIFREPIPLNGLDAPYPPLLIPEDFPMAFRPTASMRLNREQSKLAAYIFSVKPSDEQSEHLE</sequence>
<dbReference type="EMBL" id="JASCZI010181473">
    <property type="protein sequence ID" value="MED6183839.1"/>
    <property type="molecule type" value="Genomic_DNA"/>
</dbReference>
<protein>
    <submittedName>
        <fullName evidence="2">Uncharacterized protein</fullName>
    </submittedName>
</protein>
<accession>A0ABU6WEY1</accession>
<feature type="region of interest" description="Disordered" evidence="1">
    <location>
        <begin position="40"/>
        <end position="60"/>
    </location>
</feature>
<dbReference type="Proteomes" id="UP001341840">
    <property type="component" value="Unassembled WGS sequence"/>
</dbReference>